<dbReference type="Pfam" id="PF22675">
    <property type="entry name" value="KH-I_KHDC4-BBP"/>
    <property type="match status" value="1"/>
</dbReference>
<evidence type="ECO:0000313" key="3">
    <source>
        <dbReference type="EMBL" id="KAF5821854.1"/>
    </source>
</evidence>
<dbReference type="InterPro" id="IPR045071">
    <property type="entry name" value="BBP-like"/>
</dbReference>
<sequence length="69" mass="7798">MRLCTLLTKKLLRLDLPVASYPNFNFVGKLLGPSGNTLTRIEALSGCRLFIKGRDSMKDRNKVQLISKF</sequence>
<evidence type="ECO:0000313" key="5">
    <source>
        <dbReference type="Proteomes" id="UP000215914"/>
    </source>
</evidence>
<keyword evidence="1" id="KW-0694">RNA-binding</keyword>
<keyword evidence="5" id="KW-1185">Reference proteome</keyword>
<evidence type="ECO:0000259" key="2">
    <source>
        <dbReference type="Pfam" id="PF22675"/>
    </source>
</evidence>
<reference evidence="3 5" key="1">
    <citation type="journal article" date="2017" name="Nature">
        <title>The sunflower genome provides insights into oil metabolism, flowering and Asterid evolution.</title>
        <authorList>
            <person name="Badouin H."/>
            <person name="Gouzy J."/>
            <person name="Grassa C.J."/>
            <person name="Murat F."/>
            <person name="Staton S.E."/>
            <person name="Cottret L."/>
            <person name="Lelandais-Briere C."/>
            <person name="Owens G.L."/>
            <person name="Carrere S."/>
            <person name="Mayjonade B."/>
            <person name="Legrand L."/>
            <person name="Gill N."/>
            <person name="Kane N.C."/>
            <person name="Bowers J.E."/>
            <person name="Hubner S."/>
            <person name="Bellec A."/>
            <person name="Berard A."/>
            <person name="Berges H."/>
            <person name="Blanchet N."/>
            <person name="Boniface M.C."/>
            <person name="Brunel D."/>
            <person name="Catrice O."/>
            <person name="Chaidir N."/>
            <person name="Claudel C."/>
            <person name="Donnadieu C."/>
            <person name="Faraut T."/>
            <person name="Fievet G."/>
            <person name="Helmstetter N."/>
            <person name="King M."/>
            <person name="Knapp S.J."/>
            <person name="Lai Z."/>
            <person name="Le Paslier M.C."/>
            <person name="Lippi Y."/>
            <person name="Lorenzon L."/>
            <person name="Mandel J.R."/>
            <person name="Marage G."/>
            <person name="Marchand G."/>
            <person name="Marquand E."/>
            <person name="Bret-Mestries E."/>
            <person name="Morien E."/>
            <person name="Nambeesan S."/>
            <person name="Nguyen T."/>
            <person name="Pegot-Espagnet P."/>
            <person name="Pouilly N."/>
            <person name="Raftis F."/>
            <person name="Sallet E."/>
            <person name="Schiex T."/>
            <person name="Thomas J."/>
            <person name="Vandecasteele C."/>
            <person name="Vares D."/>
            <person name="Vear F."/>
            <person name="Vautrin S."/>
            <person name="Crespi M."/>
            <person name="Mangin B."/>
            <person name="Burke J.M."/>
            <person name="Salse J."/>
            <person name="Munos S."/>
            <person name="Vincourt P."/>
            <person name="Rieseberg L.H."/>
            <person name="Langlade N.B."/>
        </authorList>
    </citation>
    <scope>NUCLEOTIDE SEQUENCE [LARGE SCALE GENOMIC DNA]</scope>
    <source>
        <strain evidence="5">cv. SF193</strain>
        <tissue evidence="3">Leaves</tissue>
    </source>
</reference>
<evidence type="ECO:0000313" key="4">
    <source>
        <dbReference type="EMBL" id="OTG36960.1"/>
    </source>
</evidence>
<dbReference type="InParanoid" id="A0A251VN11"/>
<reference evidence="4" key="2">
    <citation type="submission" date="2017-02" db="EMBL/GenBank/DDBJ databases">
        <title>Sunflower complete genome.</title>
        <authorList>
            <person name="Langlade N."/>
            <person name="Munos S."/>
        </authorList>
    </citation>
    <scope>NUCLEOTIDE SEQUENCE [LARGE SCALE GENOMIC DNA]</scope>
    <source>
        <tissue evidence="4">Leaves</tissue>
    </source>
</reference>
<dbReference type="InterPro" id="IPR036612">
    <property type="entry name" value="KH_dom_type_1_sf"/>
</dbReference>
<dbReference type="AlphaFoldDB" id="A0A251VN11"/>
<dbReference type="STRING" id="4232.A0A251VN11"/>
<dbReference type="Gramene" id="mRNA:HanXRQr2_Chr01g0019731">
    <property type="protein sequence ID" value="mRNA:HanXRQr2_Chr01g0019731"/>
    <property type="gene ID" value="HanXRQr2_Chr01g0019731"/>
</dbReference>
<gene>
    <name evidence="4" type="ORF">HannXRQ_Chr01g0013601</name>
    <name evidence="3" type="ORF">HanXRQr2_Chr01g0019731</name>
</gene>
<dbReference type="EMBL" id="CM007890">
    <property type="protein sequence ID" value="OTG36960.1"/>
    <property type="molecule type" value="Genomic_DNA"/>
</dbReference>
<dbReference type="InterPro" id="IPR055256">
    <property type="entry name" value="KH_1_KHDC4/BBP-like"/>
</dbReference>
<protein>
    <submittedName>
        <fullName evidence="3">K domain, type 1 protein</fullName>
    </submittedName>
    <submittedName>
        <fullName evidence="4">Putative KH domain, type 1</fullName>
    </submittedName>
</protein>
<accession>A0A251VN11</accession>
<dbReference type="GO" id="GO:0003723">
    <property type="term" value="F:RNA binding"/>
    <property type="evidence" value="ECO:0007669"/>
    <property type="project" value="UniProtKB-KW"/>
</dbReference>
<dbReference type="OMA" id="IKGRDSM"/>
<dbReference type="PANTHER" id="PTHR11208:SF142">
    <property type="entry name" value="K HOMOLOGY DOMAIN-CONTAINING PROTEIN"/>
    <property type="match status" value="1"/>
</dbReference>
<dbReference type="EMBL" id="MNCJ02000316">
    <property type="protein sequence ID" value="KAF5821854.1"/>
    <property type="molecule type" value="Genomic_DNA"/>
</dbReference>
<dbReference type="PANTHER" id="PTHR11208">
    <property type="entry name" value="RNA-BINDING PROTEIN RELATED"/>
    <property type="match status" value="1"/>
</dbReference>
<evidence type="ECO:0000256" key="1">
    <source>
        <dbReference type="ARBA" id="ARBA00022884"/>
    </source>
</evidence>
<organism evidence="4 5">
    <name type="scientific">Helianthus annuus</name>
    <name type="common">Common sunflower</name>
    <dbReference type="NCBI Taxonomy" id="4232"/>
    <lineage>
        <taxon>Eukaryota</taxon>
        <taxon>Viridiplantae</taxon>
        <taxon>Streptophyta</taxon>
        <taxon>Embryophyta</taxon>
        <taxon>Tracheophyta</taxon>
        <taxon>Spermatophyta</taxon>
        <taxon>Magnoliopsida</taxon>
        <taxon>eudicotyledons</taxon>
        <taxon>Gunneridae</taxon>
        <taxon>Pentapetalae</taxon>
        <taxon>asterids</taxon>
        <taxon>campanulids</taxon>
        <taxon>Asterales</taxon>
        <taxon>Asteraceae</taxon>
        <taxon>Asteroideae</taxon>
        <taxon>Heliantheae alliance</taxon>
        <taxon>Heliantheae</taxon>
        <taxon>Helianthus</taxon>
    </lineage>
</organism>
<dbReference type="Proteomes" id="UP000215914">
    <property type="component" value="Chromosome 1"/>
</dbReference>
<feature type="domain" description="KHDC4/BBP-like KH-domain type I" evidence="2">
    <location>
        <begin position="21"/>
        <end position="60"/>
    </location>
</feature>
<dbReference type="Gene3D" id="3.30.1370.10">
    <property type="entry name" value="K Homology domain, type 1"/>
    <property type="match status" value="1"/>
</dbReference>
<dbReference type="SUPFAM" id="SSF54791">
    <property type="entry name" value="Eukaryotic type KH-domain (KH-domain type I)"/>
    <property type="match status" value="1"/>
</dbReference>
<proteinExistence type="predicted"/>
<name>A0A251VN11_HELAN</name>
<reference evidence="3" key="3">
    <citation type="submission" date="2020-06" db="EMBL/GenBank/DDBJ databases">
        <title>Helianthus annuus Genome sequencing and assembly Release 2.</title>
        <authorList>
            <person name="Gouzy J."/>
            <person name="Langlade N."/>
            <person name="Munos S."/>
        </authorList>
    </citation>
    <scope>NUCLEOTIDE SEQUENCE</scope>
    <source>
        <tissue evidence="3">Leaves</tissue>
    </source>
</reference>